<evidence type="ECO:0000313" key="8">
    <source>
        <dbReference type="Proteomes" id="UP000186914"/>
    </source>
</evidence>
<sequence length="428" mass="50001">MKIGQSVLAPLKRSLVRPLADRIERWSPALLLQWVLYVLLERLWQFGTSAGLWTRDDTRWVFGARDGEAFVDNAKYLFLHVANERPGVRPVWLSKDRDVVRELQQAGYEAYYAYSLHGLLANLRAGVVLLTQGHRDVAMPCCAGARTVLLWHGIPLKTISWDAEFPDEPVPVRRVYEYMSNEFDRLLVPSENLAEVFESGLHIDRDRMIFADYPRLDALFSDVRGSEIGEDETARHRVRRLSRNHHVFFYLPTFRDDSERRFSAQFDFHELDDFLARTDAYFVVKTHPREQFDLPSNCERIVKLPGKFDVYPLLRYADTLVTDYSSIYFDYLALDRPVVFFPYDRDRYEKSRGFYFDYDEITAGPVASNFDELLTGLSWALETDLEKTARRELTRKLLTDVNRTGEQSEVVHDAIRRELFGVRTDRTI</sequence>
<gene>
    <name evidence="7" type="ORF">SAMN05421858_1628</name>
</gene>
<evidence type="ECO:0000313" key="7">
    <source>
        <dbReference type="EMBL" id="SIR15510.1"/>
    </source>
</evidence>
<name>A0A1N6YLN6_9EURY</name>
<dbReference type="Pfam" id="PF04464">
    <property type="entry name" value="Glyphos_transf"/>
    <property type="match status" value="1"/>
</dbReference>
<keyword evidence="3" id="KW-1003">Cell membrane</keyword>
<comment type="subcellular location">
    <subcellularLocation>
        <location evidence="1">Cell membrane</location>
        <topology evidence="1">Peripheral membrane protein</topology>
    </subcellularLocation>
</comment>
<evidence type="ECO:0000256" key="1">
    <source>
        <dbReference type="ARBA" id="ARBA00004202"/>
    </source>
</evidence>
<protein>
    <submittedName>
        <fullName evidence="7">CDP-glycerol glycerophosphotransferase, TagB/SpsB family</fullName>
    </submittedName>
</protein>
<keyword evidence="6" id="KW-0472">Membrane</keyword>
<dbReference type="PANTHER" id="PTHR37316:SF3">
    <property type="entry name" value="TEICHOIC ACID GLYCEROL-PHOSPHATE TRANSFERASE"/>
    <property type="match status" value="1"/>
</dbReference>
<keyword evidence="4 7" id="KW-0808">Transferase</keyword>
<dbReference type="RefSeq" id="WP_175609644.1">
    <property type="nucleotide sequence ID" value="NZ_FTNO01000001.1"/>
</dbReference>
<dbReference type="GO" id="GO:0047355">
    <property type="term" value="F:CDP-glycerol glycerophosphotransferase activity"/>
    <property type="evidence" value="ECO:0007669"/>
    <property type="project" value="InterPro"/>
</dbReference>
<dbReference type="OrthoDB" id="46222at2157"/>
<evidence type="ECO:0000256" key="5">
    <source>
        <dbReference type="ARBA" id="ARBA00022944"/>
    </source>
</evidence>
<dbReference type="Gene3D" id="3.40.50.12580">
    <property type="match status" value="1"/>
</dbReference>
<organism evidence="7 8">
    <name type="scientific">Haladaptatus litoreus</name>
    <dbReference type="NCBI Taxonomy" id="553468"/>
    <lineage>
        <taxon>Archaea</taxon>
        <taxon>Methanobacteriati</taxon>
        <taxon>Methanobacteriota</taxon>
        <taxon>Stenosarchaea group</taxon>
        <taxon>Halobacteria</taxon>
        <taxon>Halobacteriales</taxon>
        <taxon>Haladaptataceae</taxon>
        <taxon>Haladaptatus</taxon>
    </lineage>
</organism>
<comment type="similarity">
    <text evidence="2">Belongs to the CDP-glycerol glycerophosphotransferase family.</text>
</comment>
<dbReference type="GO" id="GO:0005886">
    <property type="term" value="C:plasma membrane"/>
    <property type="evidence" value="ECO:0007669"/>
    <property type="project" value="UniProtKB-SubCell"/>
</dbReference>
<dbReference type="AlphaFoldDB" id="A0A1N6YLN6"/>
<evidence type="ECO:0000256" key="3">
    <source>
        <dbReference type="ARBA" id="ARBA00022475"/>
    </source>
</evidence>
<evidence type="ECO:0000256" key="2">
    <source>
        <dbReference type="ARBA" id="ARBA00010488"/>
    </source>
</evidence>
<evidence type="ECO:0000256" key="4">
    <source>
        <dbReference type="ARBA" id="ARBA00022679"/>
    </source>
</evidence>
<keyword evidence="5" id="KW-0777">Teichoic acid biosynthesis</keyword>
<proteinExistence type="inferred from homology"/>
<keyword evidence="8" id="KW-1185">Reference proteome</keyword>
<evidence type="ECO:0000256" key="6">
    <source>
        <dbReference type="ARBA" id="ARBA00023136"/>
    </source>
</evidence>
<dbReference type="InterPro" id="IPR007554">
    <property type="entry name" value="Glycerophosphate_synth"/>
</dbReference>
<dbReference type="InterPro" id="IPR043148">
    <property type="entry name" value="TagF_C"/>
</dbReference>
<dbReference type="PANTHER" id="PTHR37316">
    <property type="entry name" value="TEICHOIC ACID GLYCEROL-PHOSPHATE PRIMASE"/>
    <property type="match status" value="1"/>
</dbReference>
<dbReference type="InterPro" id="IPR043149">
    <property type="entry name" value="TagF_N"/>
</dbReference>
<dbReference type="Gene3D" id="3.40.50.11820">
    <property type="match status" value="1"/>
</dbReference>
<accession>A0A1N6YLN6</accession>
<dbReference type="InterPro" id="IPR051612">
    <property type="entry name" value="Teichoic_Acid_Biosynth"/>
</dbReference>
<reference evidence="8" key="1">
    <citation type="submission" date="2017-01" db="EMBL/GenBank/DDBJ databases">
        <authorList>
            <person name="Varghese N."/>
            <person name="Submissions S."/>
        </authorList>
    </citation>
    <scope>NUCLEOTIDE SEQUENCE [LARGE SCALE GENOMIC DNA]</scope>
    <source>
        <strain evidence="8">CGMCC 1.7737</strain>
    </source>
</reference>
<dbReference type="SUPFAM" id="SSF53756">
    <property type="entry name" value="UDP-Glycosyltransferase/glycogen phosphorylase"/>
    <property type="match status" value="1"/>
</dbReference>
<dbReference type="Proteomes" id="UP000186914">
    <property type="component" value="Unassembled WGS sequence"/>
</dbReference>
<dbReference type="EMBL" id="FTNO01000001">
    <property type="protein sequence ID" value="SIR15510.1"/>
    <property type="molecule type" value="Genomic_DNA"/>
</dbReference>